<dbReference type="EMBL" id="WNTK01000142">
    <property type="protein sequence ID" value="KAG9471457.1"/>
    <property type="molecule type" value="Genomic_DNA"/>
</dbReference>
<organism evidence="1 2">
    <name type="scientific">Eleutherodactylus coqui</name>
    <name type="common">Puerto Rican coqui</name>
    <dbReference type="NCBI Taxonomy" id="57060"/>
    <lineage>
        <taxon>Eukaryota</taxon>
        <taxon>Metazoa</taxon>
        <taxon>Chordata</taxon>
        <taxon>Craniata</taxon>
        <taxon>Vertebrata</taxon>
        <taxon>Euteleostomi</taxon>
        <taxon>Amphibia</taxon>
        <taxon>Batrachia</taxon>
        <taxon>Anura</taxon>
        <taxon>Neobatrachia</taxon>
        <taxon>Hyloidea</taxon>
        <taxon>Eleutherodactylidae</taxon>
        <taxon>Eleutherodactylinae</taxon>
        <taxon>Eleutherodactylus</taxon>
        <taxon>Eleutherodactylus</taxon>
    </lineage>
</organism>
<protein>
    <submittedName>
        <fullName evidence="1">Uncharacterized protein</fullName>
    </submittedName>
</protein>
<accession>A0A8J6JWY9</accession>
<name>A0A8J6JWY9_ELECQ</name>
<gene>
    <name evidence="1" type="ORF">GDO78_014674</name>
</gene>
<reference evidence="1" key="1">
    <citation type="thesis" date="2020" institute="ProQuest LLC" country="789 East Eisenhower Parkway, Ann Arbor, MI, USA">
        <title>Comparative Genomics and Chromosome Evolution.</title>
        <authorList>
            <person name="Mudd A.B."/>
        </authorList>
    </citation>
    <scope>NUCLEOTIDE SEQUENCE</scope>
    <source>
        <strain evidence="1">HN-11 Male</strain>
        <tissue evidence="1">Kidney and liver</tissue>
    </source>
</reference>
<keyword evidence="2" id="KW-1185">Reference proteome</keyword>
<dbReference type="Proteomes" id="UP000770717">
    <property type="component" value="Unassembled WGS sequence"/>
</dbReference>
<dbReference type="AlphaFoldDB" id="A0A8J6JWY9"/>
<evidence type="ECO:0000313" key="2">
    <source>
        <dbReference type="Proteomes" id="UP000770717"/>
    </source>
</evidence>
<sequence>MGVAREGWIQQFTVDLGCLRFAAWGSGGLLLSRSLVSGLSEEVFILESSIFPLPPIFPPPFHCYIRCCSPFSVGCCFFCMFVF</sequence>
<evidence type="ECO:0000313" key="1">
    <source>
        <dbReference type="EMBL" id="KAG9471457.1"/>
    </source>
</evidence>
<proteinExistence type="predicted"/>
<comment type="caution">
    <text evidence="1">The sequence shown here is derived from an EMBL/GenBank/DDBJ whole genome shotgun (WGS) entry which is preliminary data.</text>
</comment>